<dbReference type="PANTHER" id="PTHR30346">
    <property type="entry name" value="TRANSCRIPTIONAL DUAL REGULATOR HCAR-RELATED"/>
    <property type="match status" value="1"/>
</dbReference>
<evidence type="ECO:0000313" key="6">
    <source>
        <dbReference type="EMBL" id="AZN42491.1"/>
    </source>
</evidence>
<dbReference type="InterPro" id="IPR000847">
    <property type="entry name" value="LysR_HTH_N"/>
</dbReference>
<dbReference type="InterPro" id="IPR036388">
    <property type="entry name" value="WH-like_DNA-bd_sf"/>
</dbReference>
<evidence type="ECO:0000256" key="3">
    <source>
        <dbReference type="ARBA" id="ARBA00023125"/>
    </source>
</evidence>
<dbReference type="PANTHER" id="PTHR30346:SF28">
    <property type="entry name" value="HTH-TYPE TRANSCRIPTIONAL REGULATOR CYNR"/>
    <property type="match status" value="1"/>
</dbReference>
<comment type="similarity">
    <text evidence="1">Belongs to the LysR transcriptional regulatory family.</text>
</comment>
<evidence type="ECO:0000259" key="5">
    <source>
        <dbReference type="PROSITE" id="PS50931"/>
    </source>
</evidence>
<evidence type="ECO:0000256" key="4">
    <source>
        <dbReference type="ARBA" id="ARBA00023163"/>
    </source>
</evidence>
<keyword evidence="3" id="KW-0238">DNA-binding</keyword>
<evidence type="ECO:0000256" key="2">
    <source>
        <dbReference type="ARBA" id="ARBA00023015"/>
    </source>
</evidence>
<keyword evidence="2" id="KW-0805">Transcription regulation</keyword>
<proteinExistence type="inferred from homology"/>
<dbReference type="Gene3D" id="1.10.10.10">
    <property type="entry name" value="Winged helix-like DNA-binding domain superfamily/Winged helix DNA-binding domain"/>
    <property type="match status" value="1"/>
</dbReference>
<dbReference type="Gene3D" id="3.40.190.290">
    <property type="match status" value="1"/>
</dbReference>
<dbReference type="OrthoDB" id="9803735at2"/>
<evidence type="ECO:0000313" key="7">
    <source>
        <dbReference type="Proteomes" id="UP000272528"/>
    </source>
</evidence>
<protein>
    <submittedName>
        <fullName evidence="6">LysR family transcriptional regulator</fullName>
    </submittedName>
</protein>
<dbReference type="SUPFAM" id="SSF46785">
    <property type="entry name" value="Winged helix' DNA-binding domain"/>
    <property type="match status" value="1"/>
</dbReference>
<dbReference type="CDD" id="cd05466">
    <property type="entry name" value="PBP2_LTTR_substrate"/>
    <property type="match status" value="1"/>
</dbReference>
<gene>
    <name evidence="6" type="ORF">EJC50_24510</name>
</gene>
<dbReference type="EMBL" id="CP034437">
    <property type="protein sequence ID" value="AZN42491.1"/>
    <property type="molecule type" value="Genomic_DNA"/>
</dbReference>
<dbReference type="Pfam" id="PF03466">
    <property type="entry name" value="LysR_substrate"/>
    <property type="match status" value="1"/>
</dbReference>
<dbReference type="SUPFAM" id="SSF53850">
    <property type="entry name" value="Periplasmic binding protein-like II"/>
    <property type="match status" value="1"/>
</dbReference>
<dbReference type="AlphaFoldDB" id="A0A3S9A9X6"/>
<keyword evidence="7" id="KW-1185">Reference proteome</keyword>
<accession>A0A3S9A9X6</accession>
<feature type="domain" description="HTH lysR-type" evidence="5">
    <location>
        <begin position="5"/>
        <end position="62"/>
    </location>
</feature>
<name>A0A3S9A9X6_9BACL</name>
<dbReference type="FunFam" id="1.10.10.10:FF:000001">
    <property type="entry name" value="LysR family transcriptional regulator"/>
    <property type="match status" value="1"/>
</dbReference>
<keyword evidence="4" id="KW-0804">Transcription</keyword>
<dbReference type="PROSITE" id="PS50931">
    <property type="entry name" value="HTH_LYSR"/>
    <property type="match status" value="1"/>
</dbReference>
<evidence type="ECO:0000256" key="1">
    <source>
        <dbReference type="ARBA" id="ARBA00009437"/>
    </source>
</evidence>
<dbReference type="Proteomes" id="UP000272528">
    <property type="component" value="Chromosome"/>
</dbReference>
<dbReference type="InterPro" id="IPR036390">
    <property type="entry name" value="WH_DNA-bd_sf"/>
</dbReference>
<dbReference type="InterPro" id="IPR005119">
    <property type="entry name" value="LysR_subst-bd"/>
</dbReference>
<dbReference type="KEGG" id="palb:EJC50_24510"/>
<dbReference type="GO" id="GO:0003677">
    <property type="term" value="F:DNA binding"/>
    <property type="evidence" value="ECO:0007669"/>
    <property type="project" value="UniProtKB-KW"/>
</dbReference>
<dbReference type="Pfam" id="PF00126">
    <property type="entry name" value="HTH_1"/>
    <property type="match status" value="1"/>
</dbReference>
<organism evidence="6 7">
    <name type="scientific">Paenibacillus albus</name>
    <dbReference type="NCBI Taxonomy" id="2495582"/>
    <lineage>
        <taxon>Bacteria</taxon>
        <taxon>Bacillati</taxon>
        <taxon>Bacillota</taxon>
        <taxon>Bacilli</taxon>
        <taxon>Bacillales</taxon>
        <taxon>Paenibacillaceae</taxon>
        <taxon>Paenibacillus</taxon>
    </lineage>
</organism>
<reference evidence="7" key="1">
    <citation type="submission" date="2018-12" db="EMBL/GenBank/DDBJ databases">
        <title>Genome sequence of Peanibacillus sp.</title>
        <authorList>
            <person name="Subramani G."/>
            <person name="Srinivasan S."/>
            <person name="Kim M.K."/>
        </authorList>
    </citation>
    <scope>NUCLEOTIDE SEQUENCE [LARGE SCALE GENOMIC DNA]</scope>
    <source>
        <strain evidence="7">18JY67-1</strain>
    </source>
</reference>
<dbReference type="GO" id="GO:0003700">
    <property type="term" value="F:DNA-binding transcription factor activity"/>
    <property type="evidence" value="ECO:0007669"/>
    <property type="project" value="InterPro"/>
</dbReference>
<dbReference type="PRINTS" id="PR00039">
    <property type="entry name" value="HTHLYSR"/>
</dbReference>
<sequence>MGSIMNLEQMECIVEIAKTGSLSKAANQMNVTRSAVSQSITNLETELGIKLFIRSHAGAVPTADGEIIIHKASVILKEVQGIKAEAAKRSNSPVHELRISGTPAQLPLITDTYFSFKKEHPQFHLSFTENTALQIIDDIEHNRIDVGLFVLLDSFLHDRPHLLTLPLARTKLVLVVSRTSPLAGITSISMEQFLDVPLVLYQEDLVTRLFTEDVAKRHRPLNISLYTDNLDAMRTMVSGNYVATIVTELAIRSFSLYNDNFVCIDIEHFGWDDLTIGLVRLQEKHLSETVHLFLEQLENDLSKWNY</sequence>
<dbReference type="GO" id="GO:0032993">
    <property type="term" value="C:protein-DNA complex"/>
    <property type="evidence" value="ECO:0007669"/>
    <property type="project" value="TreeGrafter"/>
</dbReference>